<dbReference type="Proteomes" id="UP000634522">
    <property type="component" value="Unassembled WGS sequence"/>
</dbReference>
<organism evidence="3 4">
    <name type="scientific">Aromatoleum toluolicum</name>
    <dbReference type="NCBI Taxonomy" id="90060"/>
    <lineage>
        <taxon>Bacteria</taxon>
        <taxon>Pseudomonadati</taxon>
        <taxon>Pseudomonadota</taxon>
        <taxon>Betaproteobacteria</taxon>
        <taxon>Rhodocyclales</taxon>
        <taxon>Rhodocyclaceae</taxon>
        <taxon>Aromatoleum</taxon>
    </lineage>
</organism>
<dbReference type="Pfam" id="PF02625">
    <property type="entry name" value="XdhC_CoxI"/>
    <property type="match status" value="1"/>
</dbReference>
<dbReference type="InterPro" id="IPR052698">
    <property type="entry name" value="MoCofactor_Util/Proc"/>
</dbReference>
<reference evidence="3 4" key="1">
    <citation type="submission" date="2019-12" db="EMBL/GenBank/DDBJ databases">
        <title>Comparative genomics gives insights into the taxonomy of the Azoarcus-Aromatoleum group and reveals separate origins of nif in the plant-associated Azoarcus and non-plant-associated Aromatoleum sub-groups.</title>
        <authorList>
            <person name="Lafos M."/>
            <person name="Maluk M."/>
            <person name="Batista M."/>
            <person name="Junghare M."/>
            <person name="Carmona M."/>
            <person name="Faoro H."/>
            <person name="Cruz L.M."/>
            <person name="Battistoni F."/>
            <person name="De Souza E."/>
            <person name="Pedrosa F."/>
            <person name="Chen W.-M."/>
            <person name="Poole P.S."/>
            <person name="Dixon R.A."/>
            <person name="James E.K."/>
        </authorList>
    </citation>
    <scope>NUCLEOTIDE SEQUENCE [LARGE SCALE GENOMIC DNA]</scope>
    <source>
        <strain evidence="3 4">T</strain>
    </source>
</reference>
<dbReference type="Gene3D" id="3.40.50.720">
    <property type="entry name" value="NAD(P)-binding Rossmann-like Domain"/>
    <property type="match status" value="1"/>
</dbReference>
<feature type="domain" description="XdhC- CoxI" evidence="1">
    <location>
        <begin position="15"/>
        <end position="80"/>
    </location>
</feature>
<proteinExistence type="predicted"/>
<protein>
    <recommendedName>
        <fullName evidence="5">Xanthine dehydrogenase accessory factor</fullName>
    </recommendedName>
</protein>
<evidence type="ECO:0000259" key="1">
    <source>
        <dbReference type="Pfam" id="PF02625"/>
    </source>
</evidence>
<dbReference type="RefSeq" id="WP_169142930.1">
    <property type="nucleotide sequence ID" value="NZ_WTVS01000076.1"/>
</dbReference>
<sequence>MDSVNLEVLRQAVAWNAAGVPVTLATVVRTWGSSPRPEGALLAIAGDGRLVGSVSGGCIEDDLLDRLRSERPTQPEHVTYGITADQTRRFGLPCGGKLELVLEPVAPGNRLADTLAAIERGEMVARRLDLAHGTVDLLGDVPDSAVVFDGRTLVSAFGPRWRMLIIGAGQLSRYVAEFALALDYQVTICEPREEYRDCWSVLGATLTTEMPDDAVTALRPDRRTVIIGGTHDPKLDDLALIDALGTNAFYVGAIGSRANSERRRERLKLFDLTDADVDRLHGPVGLPLGSRTPPEIALAILADITARRNGVTLVATTTHPAAVGDACPSLT</sequence>
<dbReference type="InterPro" id="IPR003777">
    <property type="entry name" value="XdhC_CoxI"/>
</dbReference>
<evidence type="ECO:0000259" key="2">
    <source>
        <dbReference type="Pfam" id="PF13478"/>
    </source>
</evidence>
<evidence type="ECO:0008006" key="5">
    <source>
        <dbReference type="Google" id="ProtNLM"/>
    </source>
</evidence>
<dbReference type="PANTHER" id="PTHR30388">
    <property type="entry name" value="ALDEHYDE OXIDOREDUCTASE MOLYBDENUM COFACTOR ASSEMBLY PROTEIN"/>
    <property type="match status" value="1"/>
</dbReference>
<keyword evidence="4" id="KW-1185">Reference proteome</keyword>
<dbReference type="EMBL" id="WTVS01000076">
    <property type="protein sequence ID" value="NMG00405.1"/>
    <property type="molecule type" value="Genomic_DNA"/>
</dbReference>
<evidence type="ECO:0000313" key="4">
    <source>
        <dbReference type="Proteomes" id="UP000634522"/>
    </source>
</evidence>
<gene>
    <name evidence="3" type="ORF">GPA27_23790</name>
</gene>
<feature type="domain" description="XdhC Rossmann" evidence="2">
    <location>
        <begin position="163"/>
        <end position="304"/>
    </location>
</feature>
<dbReference type="Pfam" id="PF13478">
    <property type="entry name" value="XdhC_C"/>
    <property type="match status" value="1"/>
</dbReference>
<dbReference type="InterPro" id="IPR027051">
    <property type="entry name" value="XdhC_Rossmann_dom"/>
</dbReference>
<dbReference type="PANTHER" id="PTHR30388:SF4">
    <property type="entry name" value="MOLYBDENUM COFACTOR INSERTION CHAPERONE PAOD"/>
    <property type="match status" value="1"/>
</dbReference>
<name>A0ABX1NM47_9RHOO</name>
<evidence type="ECO:0000313" key="3">
    <source>
        <dbReference type="EMBL" id="NMG00405.1"/>
    </source>
</evidence>
<comment type="caution">
    <text evidence="3">The sequence shown here is derived from an EMBL/GenBank/DDBJ whole genome shotgun (WGS) entry which is preliminary data.</text>
</comment>
<accession>A0ABX1NM47</accession>